<dbReference type="InterPro" id="IPR002178">
    <property type="entry name" value="PTS_EIIA_type-2_dom"/>
</dbReference>
<evidence type="ECO:0000259" key="1">
    <source>
        <dbReference type="PROSITE" id="PS51094"/>
    </source>
</evidence>
<dbReference type="PROSITE" id="PS51094">
    <property type="entry name" value="PTS_EIIA_TYPE_2"/>
    <property type="match status" value="1"/>
</dbReference>
<dbReference type="CDD" id="cd00211">
    <property type="entry name" value="PTS_IIA_fru"/>
    <property type="match status" value="1"/>
</dbReference>
<dbReference type="OrthoDB" id="95460at2"/>
<dbReference type="Proteomes" id="UP000294562">
    <property type="component" value="Unassembled WGS sequence"/>
</dbReference>
<protein>
    <submittedName>
        <fullName evidence="2">PTS lactose transporter subunit IIC</fullName>
    </submittedName>
</protein>
<feature type="domain" description="PTS EIIA type-2" evidence="1">
    <location>
        <begin position="5"/>
        <end position="148"/>
    </location>
</feature>
<dbReference type="AlphaFoldDB" id="A0A4R6B2E0"/>
<reference evidence="2 3" key="1">
    <citation type="submission" date="2019-03" db="EMBL/GenBank/DDBJ databases">
        <title>Rhodobacteraceae bacterium SM1902, a new member of the family Rhodobacteraceae isolated from Yantai.</title>
        <authorList>
            <person name="Sun Y."/>
        </authorList>
    </citation>
    <scope>NUCLEOTIDE SEQUENCE [LARGE SCALE GENOMIC DNA]</scope>
    <source>
        <strain evidence="2 3">SM1902</strain>
    </source>
</reference>
<dbReference type="SUPFAM" id="SSF55804">
    <property type="entry name" value="Phoshotransferase/anion transport protein"/>
    <property type="match status" value="1"/>
</dbReference>
<name>A0A4R6B2E0_9RHOB</name>
<gene>
    <name evidence="2" type="ORF">E2L05_06725</name>
</gene>
<dbReference type="InterPro" id="IPR016152">
    <property type="entry name" value="PTrfase/Anion_transptr"/>
</dbReference>
<accession>A0A4R6B2E0</accession>
<evidence type="ECO:0000313" key="2">
    <source>
        <dbReference type="EMBL" id="TDL89338.1"/>
    </source>
</evidence>
<dbReference type="Gene3D" id="3.40.930.10">
    <property type="entry name" value="Mannitol-specific EII, Chain A"/>
    <property type="match status" value="1"/>
</dbReference>
<dbReference type="GO" id="GO:0030295">
    <property type="term" value="F:protein kinase activator activity"/>
    <property type="evidence" value="ECO:0007669"/>
    <property type="project" value="TreeGrafter"/>
</dbReference>
<keyword evidence="3" id="KW-1185">Reference proteome</keyword>
<dbReference type="PANTHER" id="PTHR47738">
    <property type="entry name" value="PTS SYSTEM FRUCTOSE-LIKE EIIA COMPONENT-RELATED"/>
    <property type="match status" value="1"/>
</dbReference>
<dbReference type="PANTHER" id="PTHR47738:SF1">
    <property type="entry name" value="NITROGEN REGULATORY PROTEIN"/>
    <property type="match status" value="1"/>
</dbReference>
<dbReference type="RefSeq" id="WP_133342136.1">
    <property type="nucleotide sequence ID" value="NZ_SMZO01000011.1"/>
</dbReference>
<dbReference type="PROSITE" id="PS00372">
    <property type="entry name" value="PTS_EIIA_TYPE_2_HIS"/>
    <property type="match status" value="1"/>
</dbReference>
<sequence length="154" mass="16283">MTLGSLLKPEAVKTLGSVTSKKRLMRDLCDIASSCYGLDPEEALSALQDRESIGPTGVGGGVALPHARIPGLETVSGVFVKLDRPVAFEAVDRQPVDLVFALFAPEDSGVQHLKALALVSRALRGNKVQAKLRANDDPMILHAILIGSEESQAA</sequence>
<dbReference type="InterPro" id="IPR051541">
    <property type="entry name" value="PTS_SugarTrans_NitroReg"/>
</dbReference>
<dbReference type="Pfam" id="PF00359">
    <property type="entry name" value="PTS_EIIA_2"/>
    <property type="match status" value="1"/>
</dbReference>
<dbReference type="EMBL" id="SMZO01000011">
    <property type="protein sequence ID" value="TDL89338.1"/>
    <property type="molecule type" value="Genomic_DNA"/>
</dbReference>
<comment type="caution">
    <text evidence="2">The sequence shown here is derived from an EMBL/GenBank/DDBJ whole genome shotgun (WGS) entry which is preliminary data.</text>
</comment>
<organism evidence="2 3">
    <name type="scientific">Meridianimarinicoccus aquatilis</name>
    <dbReference type="NCBI Taxonomy" id="2552766"/>
    <lineage>
        <taxon>Bacteria</taxon>
        <taxon>Pseudomonadati</taxon>
        <taxon>Pseudomonadota</taxon>
        <taxon>Alphaproteobacteria</taxon>
        <taxon>Rhodobacterales</taxon>
        <taxon>Paracoccaceae</taxon>
        <taxon>Meridianimarinicoccus</taxon>
    </lineage>
</organism>
<proteinExistence type="predicted"/>
<evidence type="ECO:0000313" key="3">
    <source>
        <dbReference type="Proteomes" id="UP000294562"/>
    </source>
</evidence>